<evidence type="ECO:0000256" key="1">
    <source>
        <dbReference type="ARBA" id="ARBA00001968"/>
    </source>
</evidence>
<dbReference type="GO" id="GO:0004518">
    <property type="term" value="F:nuclease activity"/>
    <property type="evidence" value="ECO:0007669"/>
    <property type="project" value="UniProtKB-KW"/>
</dbReference>
<dbReference type="InParanoid" id="A0A482XDM1"/>
<dbReference type="InterPro" id="IPR045249">
    <property type="entry name" value="HARBI1-like"/>
</dbReference>
<evidence type="ECO:0000256" key="4">
    <source>
        <dbReference type="ARBA" id="ARBA00022722"/>
    </source>
</evidence>
<keyword evidence="6" id="KW-0378">Hydrolase</keyword>
<comment type="similarity">
    <text evidence="3">Belongs to the HARBI1 family.</text>
</comment>
<dbReference type="Proteomes" id="UP000291343">
    <property type="component" value="Unassembled WGS sequence"/>
</dbReference>
<organism evidence="9 10">
    <name type="scientific">Laodelphax striatellus</name>
    <name type="common">Small brown planthopper</name>
    <name type="synonym">Delphax striatella</name>
    <dbReference type="NCBI Taxonomy" id="195883"/>
    <lineage>
        <taxon>Eukaryota</taxon>
        <taxon>Metazoa</taxon>
        <taxon>Ecdysozoa</taxon>
        <taxon>Arthropoda</taxon>
        <taxon>Hexapoda</taxon>
        <taxon>Insecta</taxon>
        <taxon>Pterygota</taxon>
        <taxon>Neoptera</taxon>
        <taxon>Paraneoptera</taxon>
        <taxon>Hemiptera</taxon>
        <taxon>Auchenorrhyncha</taxon>
        <taxon>Fulgoroidea</taxon>
        <taxon>Delphacidae</taxon>
        <taxon>Criomorphinae</taxon>
        <taxon>Laodelphax</taxon>
    </lineage>
</organism>
<reference evidence="9 10" key="1">
    <citation type="journal article" date="2017" name="Gigascience">
        <title>Genome sequence of the small brown planthopper, Laodelphax striatellus.</title>
        <authorList>
            <person name="Zhu J."/>
            <person name="Jiang F."/>
            <person name="Wang X."/>
            <person name="Yang P."/>
            <person name="Bao Y."/>
            <person name="Zhao W."/>
            <person name="Wang W."/>
            <person name="Lu H."/>
            <person name="Wang Q."/>
            <person name="Cui N."/>
            <person name="Li J."/>
            <person name="Chen X."/>
            <person name="Luo L."/>
            <person name="Yu J."/>
            <person name="Kang L."/>
            <person name="Cui F."/>
        </authorList>
    </citation>
    <scope>NUCLEOTIDE SEQUENCE [LARGE SCALE GENOMIC DNA]</scope>
    <source>
        <strain evidence="9">Lst14</strain>
    </source>
</reference>
<dbReference type="EMBL" id="QKKF02012532">
    <property type="protein sequence ID" value="RZF43630.1"/>
    <property type="molecule type" value="Genomic_DNA"/>
</dbReference>
<dbReference type="GO" id="GO:0046872">
    <property type="term" value="F:metal ion binding"/>
    <property type="evidence" value="ECO:0007669"/>
    <property type="project" value="UniProtKB-KW"/>
</dbReference>
<comment type="caution">
    <text evidence="9">The sequence shown here is derived from an EMBL/GenBank/DDBJ whole genome shotgun (WGS) entry which is preliminary data.</text>
</comment>
<gene>
    <name evidence="9" type="ORF">LSTR_LSTR009227</name>
</gene>
<keyword evidence="7" id="KW-0539">Nucleus</keyword>
<proteinExistence type="inferred from homology"/>
<keyword evidence="10" id="KW-1185">Reference proteome</keyword>
<dbReference type="PANTHER" id="PTHR22930">
    <property type="match status" value="1"/>
</dbReference>
<feature type="domain" description="DDE Tnp4" evidence="8">
    <location>
        <begin position="34"/>
        <end position="200"/>
    </location>
</feature>
<accession>A0A482XDM1</accession>
<comment type="cofactor">
    <cofactor evidence="1">
        <name>a divalent metal cation</name>
        <dbReference type="ChEBI" id="CHEBI:60240"/>
    </cofactor>
</comment>
<keyword evidence="5" id="KW-0479">Metal-binding</keyword>
<name>A0A482XDM1_LAOST</name>
<evidence type="ECO:0000313" key="10">
    <source>
        <dbReference type="Proteomes" id="UP000291343"/>
    </source>
</evidence>
<evidence type="ECO:0000259" key="8">
    <source>
        <dbReference type="Pfam" id="PF13359"/>
    </source>
</evidence>
<evidence type="ECO:0000256" key="3">
    <source>
        <dbReference type="ARBA" id="ARBA00006958"/>
    </source>
</evidence>
<dbReference type="STRING" id="195883.A0A482XDM1"/>
<evidence type="ECO:0000256" key="2">
    <source>
        <dbReference type="ARBA" id="ARBA00004123"/>
    </source>
</evidence>
<evidence type="ECO:0000256" key="5">
    <source>
        <dbReference type="ARBA" id="ARBA00022723"/>
    </source>
</evidence>
<dbReference type="PANTHER" id="PTHR22930:SF220">
    <property type="entry name" value="PROTEIN ALP1-LIKE"/>
    <property type="match status" value="1"/>
</dbReference>
<dbReference type="GO" id="GO:0005634">
    <property type="term" value="C:nucleus"/>
    <property type="evidence" value="ECO:0007669"/>
    <property type="project" value="UniProtKB-SubCell"/>
</dbReference>
<evidence type="ECO:0000256" key="6">
    <source>
        <dbReference type="ARBA" id="ARBA00022801"/>
    </source>
</evidence>
<evidence type="ECO:0000256" key="7">
    <source>
        <dbReference type="ARBA" id="ARBA00023242"/>
    </source>
</evidence>
<protein>
    <recommendedName>
        <fullName evidence="8">DDE Tnp4 domain-containing protein</fullName>
    </recommendedName>
</protein>
<sequence>MAARELPEPTEEMWKRNAEQFGSTWQFPNCLSAIDGKHVEIQAPQNSGSLYYNYKKTFSIVLLALVDANYKFVIIDVGGYGKSSDGGLLTKLILGKRLDEGTLNIPAPRQLPNSVDAYPYVIIGDEAFPLKTNLLRPYPGSSARDDERKKIYNYRLSRALAGRRNAFGIMTQKFRIFYGRIHVNPENADKIVMAACFLHNYLRDENIPKDNLKMRQKVVY</sequence>
<dbReference type="GO" id="GO:0016787">
    <property type="term" value="F:hydrolase activity"/>
    <property type="evidence" value="ECO:0007669"/>
    <property type="project" value="UniProtKB-KW"/>
</dbReference>
<dbReference type="AlphaFoldDB" id="A0A482XDM1"/>
<evidence type="ECO:0000313" key="9">
    <source>
        <dbReference type="EMBL" id="RZF43630.1"/>
    </source>
</evidence>
<dbReference type="Pfam" id="PF13359">
    <property type="entry name" value="DDE_Tnp_4"/>
    <property type="match status" value="1"/>
</dbReference>
<dbReference type="InterPro" id="IPR027806">
    <property type="entry name" value="HARBI1_dom"/>
</dbReference>
<dbReference type="OrthoDB" id="6580191at2759"/>
<keyword evidence="4" id="KW-0540">Nuclease</keyword>
<comment type="subcellular location">
    <subcellularLocation>
        <location evidence="2">Nucleus</location>
    </subcellularLocation>
</comment>